<evidence type="ECO:0000256" key="5">
    <source>
        <dbReference type="ARBA" id="ARBA00022694"/>
    </source>
</evidence>
<dbReference type="InterPro" id="IPR003442">
    <property type="entry name" value="T6A_TsaE"/>
</dbReference>
<evidence type="ECO:0000256" key="2">
    <source>
        <dbReference type="ARBA" id="ARBA00007599"/>
    </source>
</evidence>
<keyword evidence="6" id="KW-0479">Metal-binding</keyword>
<dbReference type="PANTHER" id="PTHR33540">
    <property type="entry name" value="TRNA THREONYLCARBAMOYLADENOSINE BIOSYNTHESIS PROTEIN TSAE"/>
    <property type="match status" value="1"/>
</dbReference>
<evidence type="ECO:0000256" key="8">
    <source>
        <dbReference type="ARBA" id="ARBA00022840"/>
    </source>
</evidence>
<comment type="similarity">
    <text evidence="2">Belongs to the TsaE family.</text>
</comment>
<evidence type="ECO:0000256" key="9">
    <source>
        <dbReference type="ARBA" id="ARBA00022842"/>
    </source>
</evidence>
<dbReference type="Pfam" id="PF02367">
    <property type="entry name" value="TsaE"/>
    <property type="match status" value="1"/>
</dbReference>
<keyword evidence="5" id="KW-0819">tRNA processing</keyword>
<dbReference type="GO" id="GO:0002949">
    <property type="term" value="P:tRNA threonylcarbamoyladenosine modification"/>
    <property type="evidence" value="ECO:0007669"/>
    <property type="project" value="InterPro"/>
</dbReference>
<dbReference type="PANTHER" id="PTHR33540:SF2">
    <property type="entry name" value="TRNA THREONYLCARBAMOYLADENOSINE BIOSYNTHESIS PROTEIN TSAE"/>
    <property type="match status" value="1"/>
</dbReference>
<dbReference type="Proteomes" id="UP000192520">
    <property type="component" value="Unassembled WGS sequence"/>
</dbReference>
<dbReference type="STRING" id="1968527.B5M47_03065"/>
<accession>A0A1W9NXD4</accession>
<keyword evidence="9" id="KW-0460">Magnesium</keyword>
<evidence type="ECO:0000256" key="1">
    <source>
        <dbReference type="ARBA" id="ARBA00004496"/>
    </source>
</evidence>
<dbReference type="EMBL" id="MZGJ01000018">
    <property type="protein sequence ID" value="OQX50807.1"/>
    <property type="molecule type" value="Genomic_DNA"/>
</dbReference>
<evidence type="ECO:0000313" key="12">
    <source>
        <dbReference type="Proteomes" id="UP000192520"/>
    </source>
</evidence>
<comment type="caution">
    <text evidence="11">The sequence shown here is derived from an EMBL/GenBank/DDBJ whole genome shotgun (WGS) entry which is preliminary data.</text>
</comment>
<protein>
    <recommendedName>
        <fullName evidence="3">tRNA threonylcarbamoyladenosine biosynthesis protein TsaE</fullName>
    </recommendedName>
    <alternativeName>
        <fullName evidence="10">t(6)A37 threonylcarbamoyladenosine biosynthesis protein TsaE</fullName>
    </alternativeName>
</protein>
<dbReference type="Gene3D" id="3.40.50.300">
    <property type="entry name" value="P-loop containing nucleotide triphosphate hydrolases"/>
    <property type="match status" value="1"/>
</dbReference>
<dbReference type="AlphaFoldDB" id="A0A1W9NXD4"/>
<sequence length="139" mass="15744">MKKIITKSSQETVKCGQNLAKKLRGGEVIGLIGELGSGKTTFVQGLAKGLGIKDRILSPTFTLMRSYQGGKLNLCHVDLYRLDKPAELRNLGLEEIWLKHENVVVIEWAEKAGEYLPKTTTFIHFKYKNEKLREISLKR</sequence>
<organism evidence="11 12">
    <name type="scientific">candidate division CPR3 bacterium 4484_211</name>
    <dbReference type="NCBI Taxonomy" id="1968527"/>
    <lineage>
        <taxon>Bacteria</taxon>
        <taxon>Bacteria division CPR3</taxon>
    </lineage>
</organism>
<evidence type="ECO:0000313" key="11">
    <source>
        <dbReference type="EMBL" id="OQX50807.1"/>
    </source>
</evidence>
<dbReference type="GO" id="GO:0005524">
    <property type="term" value="F:ATP binding"/>
    <property type="evidence" value="ECO:0007669"/>
    <property type="project" value="UniProtKB-KW"/>
</dbReference>
<dbReference type="GO" id="GO:0005737">
    <property type="term" value="C:cytoplasm"/>
    <property type="evidence" value="ECO:0007669"/>
    <property type="project" value="UniProtKB-SubCell"/>
</dbReference>
<dbReference type="GO" id="GO:0046872">
    <property type="term" value="F:metal ion binding"/>
    <property type="evidence" value="ECO:0007669"/>
    <property type="project" value="UniProtKB-KW"/>
</dbReference>
<evidence type="ECO:0000256" key="10">
    <source>
        <dbReference type="ARBA" id="ARBA00032441"/>
    </source>
</evidence>
<dbReference type="NCBIfam" id="TIGR00150">
    <property type="entry name" value="T6A_YjeE"/>
    <property type="match status" value="1"/>
</dbReference>
<keyword evidence="4" id="KW-0963">Cytoplasm</keyword>
<dbReference type="InterPro" id="IPR027417">
    <property type="entry name" value="P-loop_NTPase"/>
</dbReference>
<dbReference type="GO" id="GO:0016740">
    <property type="term" value="F:transferase activity"/>
    <property type="evidence" value="ECO:0007669"/>
    <property type="project" value="UniProtKB-KW"/>
</dbReference>
<keyword evidence="7" id="KW-0547">Nucleotide-binding</keyword>
<keyword evidence="11" id="KW-0808">Transferase</keyword>
<dbReference type="SUPFAM" id="SSF52540">
    <property type="entry name" value="P-loop containing nucleoside triphosphate hydrolases"/>
    <property type="match status" value="1"/>
</dbReference>
<evidence type="ECO:0000256" key="3">
    <source>
        <dbReference type="ARBA" id="ARBA00019010"/>
    </source>
</evidence>
<comment type="subcellular location">
    <subcellularLocation>
        <location evidence="1">Cytoplasm</location>
    </subcellularLocation>
</comment>
<proteinExistence type="inferred from homology"/>
<evidence type="ECO:0000256" key="4">
    <source>
        <dbReference type="ARBA" id="ARBA00022490"/>
    </source>
</evidence>
<gene>
    <name evidence="11" type="ORF">B5M47_03065</name>
</gene>
<name>A0A1W9NXD4_UNCC3</name>
<keyword evidence="8" id="KW-0067">ATP-binding</keyword>
<evidence type="ECO:0000256" key="6">
    <source>
        <dbReference type="ARBA" id="ARBA00022723"/>
    </source>
</evidence>
<evidence type="ECO:0000256" key="7">
    <source>
        <dbReference type="ARBA" id="ARBA00022741"/>
    </source>
</evidence>
<reference evidence="12" key="1">
    <citation type="submission" date="2017-03" db="EMBL/GenBank/DDBJ databases">
        <title>Novel pathways for hydrocarbon cycling and metabolic interdependencies in hydrothermal sediment communities.</title>
        <authorList>
            <person name="Dombrowski N."/>
            <person name="Seitz K."/>
            <person name="Teske A."/>
            <person name="Baker B."/>
        </authorList>
    </citation>
    <scope>NUCLEOTIDE SEQUENCE [LARGE SCALE GENOMIC DNA]</scope>
</reference>